<feature type="transmembrane region" description="Helical" evidence="12">
    <location>
        <begin position="689"/>
        <end position="711"/>
    </location>
</feature>
<dbReference type="PANTHER" id="PTHR12250">
    <property type="entry name" value="PHOSPHATIDYLINOSITOL GLYCAN, CLASS N"/>
    <property type="match status" value="1"/>
</dbReference>
<reference evidence="14" key="2">
    <citation type="submission" date="2021-01" db="UniProtKB">
        <authorList>
            <consortium name="EnsemblMetazoa"/>
        </authorList>
    </citation>
    <scope>IDENTIFICATION</scope>
</reference>
<keyword evidence="7 12" id="KW-0812">Transmembrane</keyword>
<evidence type="ECO:0000256" key="12">
    <source>
        <dbReference type="RuleBase" id="RU367138"/>
    </source>
</evidence>
<dbReference type="Gene3D" id="3.40.720.10">
    <property type="entry name" value="Alkaline Phosphatase, subunit A"/>
    <property type="match status" value="2"/>
</dbReference>
<dbReference type="InterPro" id="IPR007070">
    <property type="entry name" value="GPI_EtnP_transferase_1"/>
</dbReference>
<dbReference type="InParanoid" id="A0A7M7N6Z5"/>
<protein>
    <recommendedName>
        <fullName evidence="4 12">GPI ethanolamine phosphate transferase 1</fullName>
        <ecNumber evidence="12">2.-.-.-</ecNumber>
    </recommendedName>
</protein>
<dbReference type="GO" id="GO:0006506">
    <property type="term" value="P:GPI anchor biosynthetic process"/>
    <property type="evidence" value="ECO:0000318"/>
    <property type="project" value="GO_Central"/>
</dbReference>
<dbReference type="PANTHER" id="PTHR12250:SF0">
    <property type="entry name" value="GPI ETHANOLAMINE PHOSPHATE TRANSFERASE 1"/>
    <property type="match status" value="1"/>
</dbReference>
<evidence type="ECO:0000256" key="2">
    <source>
        <dbReference type="ARBA" id="ARBA00004687"/>
    </source>
</evidence>
<evidence type="ECO:0000259" key="13">
    <source>
        <dbReference type="Pfam" id="PF04987"/>
    </source>
</evidence>
<proteinExistence type="inferred from homology"/>
<dbReference type="FunFam" id="3.40.720.10:FF:000088">
    <property type="entry name" value="Phosphatidylinositol glycan anchor biosynthesis, class N"/>
    <property type="match status" value="1"/>
</dbReference>
<dbReference type="GeneID" id="100890759"/>
<feature type="transmembrane region" description="Helical" evidence="12">
    <location>
        <begin position="861"/>
        <end position="881"/>
    </location>
</feature>
<keyword evidence="6 12" id="KW-0808">Transferase</keyword>
<dbReference type="OrthoDB" id="2748310at2759"/>
<accession>A0A7M7N6Z5</accession>
<dbReference type="RefSeq" id="XP_030830971.1">
    <property type="nucleotide sequence ID" value="XM_030975111.1"/>
</dbReference>
<dbReference type="RefSeq" id="XP_030830972.1">
    <property type="nucleotide sequence ID" value="XM_030975112.1"/>
</dbReference>
<dbReference type="InterPro" id="IPR017850">
    <property type="entry name" value="Alkaline_phosphatase_core_sf"/>
</dbReference>
<keyword evidence="15" id="KW-1185">Reference proteome</keyword>
<dbReference type="Pfam" id="PF01663">
    <property type="entry name" value="Phosphodiest"/>
    <property type="match status" value="1"/>
</dbReference>
<feature type="domain" description="GPI ethanolamine phosphate transferase 1 C-terminal" evidence="13">
    <location>
        <begin position="433"/>
        <end position="885"/>
    </location>
</feature>
<feature type="transmembrane region" description="Helical" evidence="12">
    <location>
        <begin position="6"/>
        <end position="26"/>
    </location>
</feature>
<dbReference type="KEGG" id="spu:100890759"/>
<keyword evidence="5 12" id="KW-0337">GPI-anchor biosynthesis</keyword>
<keyword evidence="11" id="KW-0325">Glycoprotein</keyword>
<evidence type="ECO:0000256" key="7">
    <source>
        <dbReference type="ARBA" id="ARBA00022692"/>
    </source>
</evidence>
<reference evidence="15" key="1">
    <citation type="submission" date="2015-02" db="EMBL/GenBank/DDBJ databases">
        <title>Genome sequencing for Strongylocentrotus purpuratus.</title>
        <authorList>
            <person name="Murali S."/>
            <person name="Liu Y."/>
            <person name="Vee V."/>
            <person name="English A."/>
            <person name="Wang M."/>
            <person name="Skinner E."/>
            <person name="Han Y."/>
            <person name="Muzny D.M."/>
            <person name="Worley K.C."/>
            <person name="Gibbs R.A."/>
        </authorList>
    </citation>
    <scope>NUCLEOTIDE SEQUENCE</scope>
</reference>
<feature type="transmembrane region" description="Helical" evidence="12">
    <location>
        <begin position="509"/>
        <end position="526"/>
    </location>
</feature>
<dbReference type="EC" id="2.-.-.-" evidence="12"/>
<evidence type="ECO:0000256" key="6">
    <source>
        <dbReference type="ARBA" id="ARBA00022679"/>
    </source>
</evidence>
<feature type="transmembrane region" description="Helical" evidence="12">
    <location>
        <begin position="723"/>
        <end position="748"/>
    </location>
</feature>
<dbReference type="InterPro" id="IPR017852">
    <property type="entry name" value="GPI_EtnP_transferase_1_C"/>
</dbReference>
<dbReference type="OMA" id="QSYFHRE"/>
<evidence type="ECO:0000313" key="14">
    <source>
        <dbReference type="EnsemblMetazoa" id="XP_030830972"/>
    </source>
</evidence>
<dbReference type="EnsemblMetazoa" id="XM_030975112">
    <property type="protein sequence ID" value="XP_030830972"/>
    <property type="gene ID" value="LOC100890759"/>
</dbReference>
<comment type="pathway">
    <text evidence="2 12">Glycolipid biosynthesis; glycosylphosphatidylinositol-anchor biosynthesis.</text>
</comment>
<dbReference type="UniPathway" id="UPA00196"/>
<sequence>MMDIYLVIVGFILHLILFASIFDIYFTSPLVHGMTPHSTPDEPPAKRLVLFVGDGLRADKLYELKEDGTSRAPYLRSILKNQGTWGVSHTRVPTESRPGHVAIIAGFYEDVSAVTKGWQENPVEFDSVFNQSRFTWSWGSPDILPMFAKGASGDHVFIHTYPPESEDFADSDASKLDTWVFDKVKEFLSESKEDPSLRSKLNSNRVILFLHLLGIDTNGHAHKPYSKEYLENIALVDAGIKEIVGVLEDAFAHDGKTAYVLTSDHGMTDWGSHGASHPDETLTPLLAWGAGVREARHTTNQQFQDNFLQDWHLEDIERHDVNQADIAPLMSSLIGVPFPLNSVGVLPVDYLNGTEEYKARSLLTNAKQIIAQYEVKENQKFATTFRALFRPFKPLSSGQKELLLKHIHIHMARNRFKQVIAETEKLISLGLDGLGYYQTYDRFFLGSSVTLSYLGWMAYILHILLKYHTSLATPPKPRNHGNTHPGLLPAFCMIAALIAILLALQTSPINYYICALTPVPLWYAVVKRWEVFHQSLVNITTRHSLQEIAGYSVLGVVAIETLVLSLFYREVISVGLVGVALWPLCSGVKHRNKMYSVGWLISCLVLAVFPMLPVVGRDPNITLVVLAGVLLAVSAYILFRHLLKLQSSSSINPLLTWLQIALLLISVMVVYITWIHITNKEGVPLPNKIFSWTMLLAAFVLPSFSSVVIGHRLLGVALSLSTVYMLLSTSHEGLFCLCLCYVMFFWILCESNLNQQQTDKIHQVSFNEEANLEKAPPRNLALTDLRCAWIFVFFILAAFFGTGNIASINSFDPSAVYCFLTVFNPFIMGSLLLMKNVILFLLVACAFQAIHILLRLPTSSLYLVVLLLSDAMALHFFFLVRDSGSWLEIGTSISHYVIVMSMILFIMLLLLLARLITTLSWKRSFKKHHAR</sequence>
<dbReference type="GO" id="GO:0005789">
    <property type="term" value="C:endoplasmic reticulum membrane"/>
    <property type="evidence" value="ECO:0000318"/>
    <property type="project" value="GO_Central"/>
</dbReference>
<feature type="transmembrane region" description="Helical" evidence="12">
    <location>
        <begin position="893"/>
        <end position="917"/>
    </location>
</feature>
<feature type="transmembrane region" description="Helical" evidence="12">
    <location>
        <begin position="655"/>
        <end position="677"/>
    </location>
</feature>
<feature type="transmembrane region" description="Helical" evidence="12">
    <location>
        <begin position="443"/>
        <end position="465"/>
    </location>
</feature>
<dbReference type="FunFam" id="3.40.720.10:FF:000091">
    <property type="entry name" value="Phosphatidylinositol glycan anchor biosynthesis, class N"/>
    <property type="match status" value="1"/>
</dbReference>
<dbReference type="InterPro" id="IPR037671">
    <property type="entry name" value="PIGN_N"/>
</dbReference>
<dbReference type="Proteomes" id="UP000007110">
    <property type="component" value="Unassembled WGS sequence"/>
</dbReference>
<comment type="subcellular location">
    <subcellularLocation>
        <location evidence="1 12">Endoplasmic reticulum membrane</location>
        <topology evidence="1 12">Multi-pass membrane protein</topology>
    </subcellularLocation>
</comment>
<evidence type="ECO:0000256" key="10">
    <source>
        <dbReference type="ARBA" id="ARBA00023136"/>
    </source>
</evidence>
<dbReference type="SUPFAM" id="SSF53649">
    <property type="entry name" value="Alkaline phosphatase-like"/>
    <property type="match status" value="1"/>
</dbReference>
<evidence type="ECO:0000256" key="8">
    <source>
        <dbReference type="ARBA" id="ARBA00022824"/>
    </source>
</evidence>
<organism evidence="14 15">
    <name type="scientific">Strongylocentrotus purpuratus</name>
    <name type="common">Purple sea urchin</name>
    <dbReference type="NCBI Taxonomy" id="7668"/>
    <lineage>
        <taxon>Eukaryota</taxon>
        <taxon>Metazoa</taxon>
        <taxon>Echinodermata</taxon>
        <taxon>Eleutherozoa</taxon>
        <taxon>Echinozoa</taxon>
        <taxon>Echinoidea</taxon>
        <taxon>Euechinoidea</taxon>
        <taxon>Echinacea</taxon>
        <taxon>Camarodonta</taxon>
        <taxon>Echinidea</taxon>
        <taxon>Strongylocentrotidae</taxon>
        <taxon>Strongylocentrotus</taxon>
    </lineage>
</organism>
<dbReference type="InterPro" id="IPR002591">
    <property type="entry name" value="Phosphodiest/P_Trfase"/>
</dbReference>
<evidence type="ECO:0000256" key="5">
    <source>
        <dbReference type="ARBA" id="ARBA00022502"/>
    </source>
</evidence>
<dbReference type="CDD" id="cd16020">
    <property type="entry name" value="GPI_EPT_1"/>
    <property type="match status" value="1"/>
</dbReference>
<comment type="similarity">
    <text evidence="3 12">Belongs to the PIGG/PIGN/PIGO family. PIGN subfamily.</text>
</comment>
<evidence type="ECO:0000256" key="3">
    <source>
        <dbReference type="ARBA" id="ARBA00008400"/>
    </source>
</evidence>
<evidence type="ECO:0000256" key="11">
    <source>
        <dbReference type="ARBA" id="ARBA00023180"/>
    </source>
</evidence>
<dbReference type="FunCoup" id="A0A7M7N6Z5">
    <property type="interactions" value="1386"/>
</dbReference>
<evidence type="ECO:0000256" key="4">
    <source>
        <dbReference type="ARBA" id="ARBA00020831"/>
    </source>
</evidence>
<name>A0A7M7N6Z5_STRPU</name>
<keyword evidence="10 12" id="KW-0472">Membrane</keyword>
<dbReference type="Pfam" id="PF04987">
    <property type="entry name" value="PigN"/>
    <property type="match status" value="1"/>
</dbReference>
<feature type="transmembrane region" description="Helical" evidence="12">
    <location>
        <begin position="485"/>
        <end position="504"/>
    </location>
</feature>
<dbReference type="AlphaFoldDB" id="A0A7M7N6Z5"/>
<comment type="function">
    <text evidence="12">Ethanolamine phosphate transferase involved in glycosylphosphatidylinositol-anchor biosynthesis. Transfers ethanolamine phosphate to the first alpha-1,4-linked mannose of the glycosylphosphatidylinositol precursor of GPI-anchor.</text>
</comment>
<keyword evidence="8 12" id="KW-0256">Endoplasmic reticulum</keyword>
<feature type="transmembrane region" description="Helical" evidence="12">
    <location>
        <begin position="597"/>
        <end position="615"/>
    </location>
</feature>
<keyword evidence="9 12" id="KW-1133">Transmembrane helix</keyword>
<feature type="transmembrane region" description="Helical" evidence="12">
    <location>
        <begin position="788"/>
        <end position="807"/>
    </location>
</feature>
<feature type="transmembrane region" description="Helical" evidence="12">
    <location>
        <begin position="621"/>
        <end position="643"/>
    </location>
</feature>
<dbReference type="GO" id="GO:0051377">
    <property type="term" value="F:mannose-ethanolamine phosphotransferase activity"/>
    <property type="evidence" value="ECO:0000318"/>
    <property type="project" value="GO_Central"/>
</dbReference>
<evidence type="ECO:0000256" key="1">
    <source>
        <dbReference type="ARBA" id="ARBA00004477"/>
    </source>
</evidence>
<evidence type="ECO:0000313" key="15">
    <source>
        <dbReference type="Proteomes" id="UP000007110"/>
    </source>
</evidence>
<dbReference type="CTD" id="23556"/>
<dbReference type="EnsemblMetazoa" id="XM_030975111">
    <property type="protein sequence ID" value="XP_030830971"/>
    <property type="gene ID" value="LOC100890759"/>
</dbReference>
<evidence type="ECO:0000256" key="9">
    <source>
        <dbReference type="ARBA" id="ARBA00022989"/>
    </source>
</evidence>